<evidence type="ECO:0000256" key="11">
    <source>
        <dbReference type="PIRSR" id="PIRSR604361-1"/>
    </source>
</evidence>
<feature type="binding site" evidence="13">
    <location>
        <position position="84"/>
    </location>
    <ligand>
        <name>Zn(2+)</name>
        <dbReference type="ChEBI" id="CHEBI:29105"/>
        <note>ligand shared between dimeric partners</note>
    </ligand>
</feature>
<dbReference type="NCBIfam" id="TIGR00068">
    <property type="entry name" value="glyox_I"/>
    <property type="match status" value="1"/>
</dbReference>
<reference evidence="15" key="1">
    <citation type="submission" date="2022-01" db="UniProtKB">
        <authorList>
            <consortium name="EnsemblMetazoa"/>
        </authorList>
    </citation>
    <scope>IDENTIFICATION</scope>
</reference>
<evidence type="ECO:0000256" key="3">
    <source>
        <dbReference type="ARBA" id="ARBA00012081"/>
    </source>
</evidence>
<evidence type="ECO:0000256" key="1">
    <source>
        <dbReference type="ARBA" id="ARBA00005008"/>
    </source>
</evidence>
<dbReference type="InterPro" id="IPR037523">
    <property type="entry name" value="VOC_core"/>
</dbReference>
<dbReference type="InterPro" id="IPR004361">
    <property type="entry name" value="Glyoxalase_1"/>
</dbReference>
<evidence type="ECO:0000256" key="5">
    <source>
        <dbReference type="ARBA" id="ARBA00022833"/>
    </source>
</evidence>
<feature type="binding site" evidence="12">
    <location>
        <position position="18"/>
    </location>
    <ligand>
        <name>substrate</name>
        <note>ligand shared between dimeric partners</note>
    </ligand>
</feature>
<organism evidence="15 16">
    <name type="scientific">Cimex lectularius</name>
    <name type="common">Bed bug</name>
    <name type="synonym">Acanthia lectularia</name>
    <dbReference type="NCBI Taxonomy" id="79782"/>
    <lineage>
        <taxon>Eukaryota</taxon>
        <taxon>Metazoa</taxon>
        <taxon>Ecdysozoa</taxon>
        <taxon>Arthropoda</taxon>
        <taxon>Hexapoda</taxon>
        <taxon>Insecta</taxon>
        <taxon>Pterygota</taxon>
        <taxon>Neoptera</taxon>
        <taxon>Paraneoptera</taxon>
        <taxon>Hemiptera</taxon>
        <taxon>Heteroptera</taxon>
        <taxon>Panheteroptera</taxon>
        <taxon>Cimicomorpha</taxon>
        <taxon>Cimicidae</taxon>
        <taxon>Cimex</taxon>
    </lineage>
</organism>
<comment type="pathway">
    <text evidence="1">Secondary metabolite metabolism; methylglyoxal degradation; (R)-lactate from methylglyoxal: step 1/2.</text>
</comment>
<name>A0A8I6RUX2_CIMLE</name>
<feature type="binding site" evidence="12">
    <location>
        <begin position="141"/>
        <end position="142"/>
    </location>
    <ligand>
        <name>substrate</name>
        <note>ligand shared between dimeric partners</note>
    </ligand>
</feature>
<dbReference type="PROSITE" id="PS51819">
    <property type="entry name" value="VOC"/>
    <property type="match status" value="1"/>
</dbReference>
<evidence type="ECO:0000259" key="14">
    <source>
        <dbReference type="PROSITE" id="PS51819"/>
    </source>
</evidence>
<sequence>MADCSKPDPATKDYLMQQTMYRIKDPKKSLPFYTDVLGMTLLTKIDVEPMKFTLYFVGYEDQSEVPSDNTERTQWALSRKATLELTHNWGTEDDDNLSYHNGNAEPRGFGHIGIHVPDVDAACDRFQKLGVEFVKKPQEGKMKGLAFIKDPDGYWIEIFNSKNIAKLVDYF</sequence>
<dbReference type="Proteomes" id="UP000494040">
    <property type="component" value="Unassembled WGS sequence"/>
</dbReference>
<dbReference type="PANTHER" id="PTHR10374:SF30">
    <property type="entry name" value="LACTOYLGLUTATHIONE LYASE"/>
    <property type="match status" value="1"/>
</dbReference>
<feature type="binding site" evidence="12">
    <location>
        <position position="107"/>
    </location>
    <ligand>
        <name>substrate</name>
        <note>ligand shared between dimeric partners</note>
    </ligand>
</feature>
<keyword evidence="6" id="KW-0456">Lyase</keyword>
<dbReference type="Pfam" id="PF00903">
    <property type="entry name" value="Glyoxalase"/>
    <property type="match status" value="1"/>
</dbReference>
<feature type="active site" description="Proton donor/acceptor" evidence="11">
    <location>
        <position position="157"/>
    </location>
</feature>
<proteinExistence type="inferred from homology"/>
<evidence type="ECO:0000256" key="12">
    <source>
        <dbReference type="PIRSR" id="PIRSR604361-2"/>
    </source>
</evidence>
<dbReference type="CTD" id="2739"/>
<evidence type="ECO:0000256" key="4">
    <source>
        <dbReference type="ARBA" id="ARBA00022723"/>
    </source>
</evidence>
<feature type="binding site" evidence="13">
    <location>
        <position position="157"/>
    </location>
    <ligand>
        <name>Zn(2+)</name>
        <dbReference type="ChEBI" id="CHEBI:29105"/>
        <note>ligand shared between dimeric partners</note>
    </ligand>
</feature>
<evidence type="ECO:0000313" key="15">
    <source>
        <dbReference type="EnsemblMetazoa" id="XP_014251834.1"/>
    </source>
</evidence>
<dbReference type="UniPathway" id="UPA00619">
    <property type="reaction ID" value="UER00675"/>
</dbReference>
<feature type="binding site" evidence="12">
    <location>
        <position position="111"/>
    </location>
    <ligand>
        <name>substrate</name>
        <note>ligand shared between dimeric partners</note>
    </ligand>
</feature>
<dbReference type="OrthoDB" id="16820at2759"/>
<evidence type="ECO:0000256" key="6">
    <source>
        <dbReference type="ARBA" id="ARBA00023239"/>
    </source>
</evidence>
<dbReference type="Gene3D" id="3.10.180.10">
    <property type="entry name" value="2,3-Dihydroxybiphenyl 1,2-Dioxygenase, domain 1"/>
    <property type="match status" value="1"/>
</dbReference>
<dbReference type="AlphaFoldDB" id="A0A8I6RUX2"/>
<evidence type="ECO:0000256" key="7">
    <source>
        <dbReference type="ARBA" id="ARBA00030291"/>
    </source>
</evidence>
<feature type="binding site" evidence="13">
    <location>
        <position position="18"/>
    </location>
    <ligand>
        <name>Zn(2+)</name>
        <dbReference type="ChEBI" id="CHEBI:29105"/>
        <note>ligand shared between dimeric partners</note>
    </ligand>
</feature>
<comment type="similarity">
    <text evidence="2">Belongs to the glyoxalase I family.</text>
</comment>
<feature type="binding site" evidence="12">
    <location>
        <position position="88"/>
    </location>
    <ligand>
        <name>substrate</name>
        <note>ligand shared between dimeric partners</note>
    </ligand>
</feature>
<comment type="cofactor">
    <cofactor evidence="13">
        <name>Zn(2+)</name>
        <dbReference type="ChEBI" id="CHEBI:29105"/>
    </cofactor>
    <text evidence="13">Binds 1 zinc ion per subunit. In the homodimer, two zinc ions are bound between subunits.</text>
</comment>
<protein>
    <recommendedName>
        <fullName evidence="3">lactoylglutathione lyase</fullName>
        <ecNumber evidence="3">4.4.1.5</ecNumber>
    </recommendedName>
    <alternativeName>
        <fullName evidence="8">Aldoketomutase</fullName>
    </alternativeName>
    <alternativeName>
        <fullName evidence="7">Ketone-aldehyde mutase</fullName>
    </alternativeName>
    <alternativeName>
        <fullName evidence="9">Methylglyoxalase</fullName>
    </alternativeName>
    <alternativeName>
        <fullName evidence="10">S-D-lactoylglutathione methylglyoxal lyase</fullName>
    </alternativeName>
</protein>
<dbReference type="KEGG" id="clec:106667990"/>
<dbReference type="GO" id="GO:0004462">
    <property type="term" value="F:lactoylglutathione lyase activity"/>
    <property type="evidence" value="ECO:0007669"/>
    <property type="project" value="UniProtKB-EC"/>
</dbReference>
<keyword evidence="5 13" id="KW-0862">Zinc</keyword>
<evidence type="ECO:0000256" key="9">
    <source>
        <dbReference type="ARBA" id="ARBA00032460"/>
    </source>
</evidence>
<dbReference type="InterPro" id="IPR029068">
    <property type="entry name" value="Glyas_Bleomycin-R_OHBP_Dase"/>
</dbReference>
<dbReference type="InterPro" id="IPR004360">
    <property type="entry name" value="Glyas_Fos-R_dOase_dom"/>
</dbReference>
<dbReference type="GO" id="GO:0046872">
    <property type="term" value="F:metal ion binding"/>
    <property type="evidence" value="ECO:0007669"/>
    <property type="project" value="UniProtKB-KW"/>
</dbReference>
<dbReference type="PROSITE" id="PS00934">
    <property type="entry name" value="GLYOXALASE_I_1"/>
    <property type="match status" value="1"/>
</dbReference>
<dbReference type="OMA" id="WVEIIQP"/>
<dbReference type="InterPro" id="IPR018146">
    <property type="entry name" value="Glyoxalase_1_CS"/>
</dbReference>
<dbReference type="EC" id="4.4.1.5" evidence="3"/>
<keyword evidence="4 13" id="KW-0479">Metal-binding</keyword>
<evidence type="ECO:0000256" key="13">
    <source>
        <dbReference type="PIRSR" id="PIRSR604361-3"/>
    </source>
</evidence>
<evidence type="ECO:0000313" key="16">
    <source>
        <dbReference type="Proteomes" id="UP000494040"/>
    </source>
</evidence>
<dbReference type="EnsemblMetazoa" id="XM_014396348.2">
    <property type="protein sequence ID" value="XP_014251834.1"/>
    <property type="gene ID" value="LOC106667990"/>
</dbReference>
<dbReference type="SUPFAM" id="SSF54593">
    <property type="entry name" value="Glyoxalase/Bleomycin resistance protein/Dihydroxybiphenyl dioxygenase"/>
    <property type="match status" value="1"/>
</dbReference>
<dbReference type="PANTHER" id="PTHR10374">
    <property type="entry name" value="LACTOYLGLUTATHIONE LYASE GLYOXALASE I"/>
    <property type="match status" value="1"/>
</dbReference>
<evidence type="ECO:0000256" key="10">
    <source>
        <dbReference type="ARBA" id="ARBA00033298"/>
    </source>
</evidence>
<keyword evidence="16" id="KW-1185">Reference proteome</keyword>
<dbReference type="GeneID" id="106667990"/>
<dbReference type="CDD" id="cd07233">
    <property type="entry name" value="GlxI_Zn"/>
    <property type="match status" value="1"/>
</dbReference>
<evidence type="ECO:0000256" key="2">
    <source>
        <dbReference type="ARBA" id="ARBA00010363"/>
    </source>
</evidence>
<feature type="binding site" evidence="13">
    <location>
        <position position="111"/>
    </location>
    <ligand>
        <name>Zn(2+)</name>
        <dbReference type="ChEBI" id="CHEBI:29105"/>
        <note>ligand shared between dimeric partners</note>
    </ligand>
</feature>
<feature type="domain" description="VOC" evidence="14">
    <location>
        <begin position="15"/>
        <end position="161"/>
    </location>
</feature>
<dbReference type="RefSeq" id="XP_014251834.1">
    <property type="nucleotide sequence ID" value="XM_014396348.2"/>
</dbReference>
<feature type="binding site" evidence="12">
    <location>
        <position position="22"/>
    </location>
    <ligand>
        <name>substrate</name>
        <note>ligand shared between dimeric partners</note>
    </ligand>
</feature>
<accession>A0A8I6RUX2</accession>
<evidence type="ECO:0000256" key="8">
    <source>
        <dbReference type="ARBA" id="ARBA00030892"/>
    </source>
</evidence>